<feature type="transmembrane region" description="Helical" evidence="1">
    <location>
        <begin position="94"/>
        <end position="115"/>
    </location>
</feature>
<proteinExistence type="predicted"/>
<accession>A0ABU2L0S8</accession>
<reference evidence="3" key="1">
    <citation type="submission" date="2023-07" db="EMBL/GenBank/DDBJ databases">
        <title>30 novel species of actinomycetes from the DSMZ collection.</title>
        <authorList>
            <person name="Nouioui I."/>
        </authorList>
    </citation>
    <scope>NUCLEOTIDE SEQUENCE [LARGE SCALE GENOMIC DNA]</scope>
    <source>
        <strain evidence="3">DSM 45055</strain>
    </source>
</reference>
<dbReference type="RefSeq" id="WP_311547661.1">
    <property type="nucleotide sequence ID" value="NZ_JAVREK010000037.1"/>
</dbReference>
<evidence type="ECO:0000313" key="3">
    <source>
        <dbReference type="Proteomes" id="UP001183226"/>
    </source>
</evidence>
<evidence type="ECO:0000313" key="2">
    <source>
        <dbReference type="EMBL" id="MDT0305148.1"/>
    </source>
</evidence>
<comment type="caution">
    <text evidence="2">The sequence shown here is derived from an EMBL/GenBank/DDBJ whole genome shotgun (WGS) entry which is preliminary data.</text>
</comment>
<protein>
    <submittedName>
        <fullName evidence="2">Uncharacterized protein</fullName>
    </submittedName>
</protein>
<keyword evidence="1" id="KW-0812">Transmembrane</keyword>
<organism evidence="2 3">
    <name type="scientific">Streptomonospora wellingtoniae</name>
    <dbReference type="NCBI Taxonomy" id="3075544"/>
    <lineage>
        <taxon>Bacteria</taxon>
        <taxon>Bacillati</taxon>
        <taxon>Actinomycetota</taxon>
        <taxon>Actinomycetes</taxon>
        <taxon>Streptosporangiales</taxon>
        <taxon>Nocardiopsidaceae</taxon>
        <taxon>Streptomonospora</taxon>
    </lineage>
</organism>
<dbReference type="EMBL" id="JAVREK010000037">
    <property type="protein sequence ID" value="MDT0305148.1"/>
    <property type="molecule type" value="Genomic_DNA"/>
</dbReference>
<keyword evidence="1" id="KW-1133">Transmembrane helix</keyword>
<sequence length="179" mass="18736">MPEDRNPYRFGFSFMERWTRWLKAAIWISLATALALGAIGLVAGGTMDGRVPADSPWWTAVWVVLGAAAAVLALGILVPLLAAFVLGGLAIHRYGWIPGLAAFAGILGTAVGFGLEDYLGDRGATVGLAGIAVLVAGALGFFLVGYLAKVPMWIGTGGARLLLTRGGEDGERPSRGKRR</sequence>
<keyword evidence="3" id="KW-1185">Reference proteome</keyword>
<evidence type="ECO:0000256" key="1">
    <source>
        <dbReference type="SAM" id="Phobius"/>
    </source>
</evidence>
<gene>
    <name evidence="2" type="ORF">RM446_23745</name>
</gene>
<feature type="transmembrane region" description="Helical" evidence="1">
    <location>
        <begin position="57"/>
        <end position="87"/>
    </location>
</feature>
<feature type="transmembrane region" description="Helical" evidence="1">
    <location>
        <begin position="127"/>
        <end position="148"/>
    </location>
</feature>
<feature type="transmembrane region" description="Helical" evidence="1">
    <location>
        <begin position="21"/>
        <end position="45"/>
    </location>
</feature>
<name>A0ABU2L0S8_9ACTN</name>
<keyword evidence="1" id="KW-0472">Membrane</keyword>
<dbReference type="Proteomes" id="UP001183226">
    <property type="component" value="Unassembled WGS sequence"/>
</dbReference>